<dbReference type="RefSeq" id="WP_013193841.1">
    <property type="nucleotide sequence ID" value="NC_014253.1"/>
</dbReference>
<name>D7E6Q1_METEZ</name>
<gene>
    <name evidence="1" type="ordered locus">Metev_0348</name>
</gene>
<dbReference type="NCBIfam" id="NF038085">
    <property type="entry name" value="MSMEG_6728_fam"/>
    <property type="match status" value="1"/>
</dbReference>
<organism evidence="1 2">
    <name type="scientific">Methanohalobium evestigatum (strain ATCC BAA-1072 / DSM 3721 / NBRC 107634 / OCM 161 / Z-7303)</name>
    <dbReference type="NCBI Taxonomy" id="644295"/>
    <lineage>
        <taxon>Archaea</taxon>
        <taxon>Methanobacteriati</taxon>
        <taxon>Methanobacteriota</taxon>
        <taxon>Stenosarchaea group</taxon>
        <taxon>Methanomicrobia</taxon>
        <taxon>Methanosarcinales</taxon>
        <taxon>Methanosarcinaceae</taxon>
        <taxon>Methanohalobium</taxon>
    </lineage>
</organism>
<dbReference type="InterPro" id="IPR004260">
    <property type="entry name" value="Pyr-dimer_DNA_glycosylase"/>
</dbReference>
<accession>D7E6Q1</accession>
<dbReference type="KEGG" id="mev:Metev_0348"/>
<protein>
    <submittedName>
        <fullName evidence="1">Putative cytoplasmic protein</fullName>
    </submittedName>
</protein>
<sequence>MQTFLPYPSFIDSAKSLDSKRLGKQRVEAYQILKNLVRERDRWYNHPAVQMWLNYEEALKLYYDTILIEWIKRGYENNMPFMLVSRYKLVFPEWLGSKDFHDSHKSNLLRKNYGYYSRFNWNVSDDYQYVWPNRKGNYQDDG</sequence>
<proteinExistence type="predicted"/>
<reference evidence="1 2" key="1">
    <citation type="submission" date="2010-06" db="EMBL/GenBank/DDBJ databases">
        <title>Complete sequence chromosome of Methanohalobium evestigatum Z-7303.</title>
        <authorList>
            <consortium name="US DOE Joint Genome Institute"/>
            <person name="Lucas S."/>
            <person name="Copeland A."/>
            <person name="Lapidus A."/>
            <person name="Cheng J.-F."/>
            <person name="Bruce D."/>
            <person name="Goodwin L."/>
            <person name="Pitluck S."/>
            <person name="Saunders E."/>
            <person name="Detter J.C."/>
            <person name="Han C."/>
            <person name="Tapia R."/>
            <person name="Land M."/>
            <person name="Hauser L."/>
            <person name="Kyrpides N."/>
            <person name="Mikhailova N."/>
            <person name="Sieprawska-Lupa M."/>
            <person name="Whitman W.B."/>
            <person name="Anderson I."/>
            <person name="Woyke T."/>
        </authorList>
    </citation>
    <scope>NUCLEOTIDE SEQUENCE [LARGE SCALE GENOMIC DNA]</scope>
    <source>
        <strain evidence="2">ATCC BAA-1072 / DSM 3721 / NBRC 107634 / OCM 161 / Z-7303</strain>
    </source>
</reference>
<dbReference type="Pfam" id="PF03013">
    <property type="entry name" value="Pyr_excise"/>
    <property type="match status" value="1"/>
</dbReference>
<dbReference type="EMBL" id="CP002069">
    <property type="protein sequence ID" value="ADI73273.1"/>
    <property type="molecule type" value="Genomic_DNA"/>
</dbReference>
<evidence type="ECO:0000313" key="1">
    <source>
        <dbReference type="EMBL" id="ADI73273.1"/>
    </source>
</evidence>
<evidence type="ECO:0000313" key="2">
    <source>
        <dbReference type="Proteomes" id="UP000000391"/>
    </source>
</evidence>
<dbReference type="Proteomes" id="UP000000391">
    <property type="component" value="Chromosome"/>
</dbReference>
<dbReference type="STRING" id="644295.Metev_0348"/>
<dbReference type="GeneID" id="9345965"/>
<dbReference type="HOGENOM" id="CLU_142747_0_0_2"/>
<keyword evidence="2" id="KW-1185">Reference proteome</keyword>
<dbReference type="AlphaFoldDB" id="D7E6Q1"/>